<dbReference type="GO" id="GO:0008289">
    <property type="term" value="F:lipid binding"/>
    <property type="evidence" value="ECO:0007669"/>
    <property type="project" value="InterPro"/>
</dbReference>
<reference evidence="3 4" key="1">
    <citation type="submission" date="2013-11" db="EMBL/GenBank/DDBJ databases">
        <title>The Damaraland mole rat (Fukomys damarensis) genome and evolution of African mole rats.</title>
        <authorList>
            <person name="Gladyshev V.N."/>
            <person name="Fang X."/>
        </authorList>
    </citation>
    <scope>NUCLEOTIDE SEQUENCE [LARGE SCALE GENOMIC DNA]</scope>
    <source>
        <tissue evidence="3">Liver</tissue>
    </source>
</reference>
<keyword evidence="1" id="KW-0732">Signal</keyword>
<dbReference type="eggNOG" id="ENOG502T3DV">
    <property type="taxonomic scope" value="Eukaryota"/>
</dbReference>
<keyword evidence="4" id="KW-1185">Reference proteome</keyword>
<dbReference type="Proteomes" id="UP000028990">
    <property type="component" value="Unassembled WGS sequence"/>
</dbReference>
<protein>
    <submittedName>
        <fullName evidence="3">Short palate, lung and nasal epithelium carcinoma-associated protein 3</fullName>
    </submittedName>
</protein>
<sequence length="309" mass="34523">MRSFWRLLILLALLLALPSALHKQPWPGLAQAHPDSKSTLARIIAQGLMKHNAEDQIRSIHLLDSLNDSRQMVPGMVGWLIGGTKLPQQQEISIDITNVQLDCSGIQMSFHKEWFSTNVSLEFDIELTPPFNNDSTALHTSMSLAAEFWLKKDEFGRRDLVVGPCRTEPNVHVTVLAEAITYKMKPFLHNLKENIGKIIPHLIENQVCPLIGDLLRQLDVKLLKGLMALADGGRVSFSVVPGLEKSPEDCCPSLLQNRWLPMNLTNRESSQHPCTKFKGPPLPAVDQKEILPLETLSLLSMGLLLNLET</sequence>
<gene>
    <name evidence="3" type="ORF">H920_07114</name>
</gene>
<dbReference type="Pfam" id="PF01273">
    <property type="entry name" value="LBP_BPI_CETP"/>
    <property type="match status" value="1"/>
</dbReference>
<dbReference type="InterPro" id="IPR017942">
    <property type="entry name" value="Lipid-bd_serum_glycop_N"/>
</dbReference>
<feature type="domain" description="Lipid-binding serum glycoprotein N-terminal" evidence="2">
    <location>
        <begin position="52"/>
        <end position="218"/>
    </location>
</feature>
<evidence type="ECO:0000313" key="3">
    <source>
        <dbReference type="EMBL" id="KFO31472.1"/>
    </source>
</evidence>
<dbReference type="InterPro" id="IPR017943">
    <property type="entry name" value="Bactericidal_perm-incr_a/b_dom"/>
</dbReference>
<dbReference type="PANTHER" id="PTHR47736">
    <property type="entry name" value="BPI FOLD-CONTAINING FAMILY A MEMBER 3"/>
    <property type="match status" value="1"/>
</dbReference>
<feature type="chain" id="PRO_5001871750" evidence="1">
    <location>
        <begin position="24"/>
        <end position="309"/>
    </location>
</feature>
<dbReference type="SUPFAM" id="SSF55394">
    <property type="entry name" value="Bactericidal permeability-increasing protein, BPI"/>
    <property type="match status" value="1"/>
</dbReference>
<dbReference type="STRING" id="885580.ENSFDAP00000019538"/>
<name>A0A091DK55_FUKDA</name>
<evidence type="ECO:0000313" key="4">
    <source>
        <dbReference type="Proteomes" id="UP000028990"/>
    </source>
</evidence>
<proteinExistence type="predicted"/>
<dbReference type="Gene3D" id="3.15.10.10">
    <property type="entry name" value="Bactericidal permeability-increasing protein, domain 1"/>
    <property type="match status" value="1"/>
</dbReference>
<accession>A0A091DK55</accession>
<dbReference type="AlphaFoldDB" id="A0A091DK55"/>
<evidence type="ECO:0000259" key="2">
    <source>
        <dbReference type="Pfam" id="PF01273"/>
    </source>
</evidence>
<dbReference type="InterPro" id="IPR032946">
    <property type="entry name" value="Bpifa3"/>
</dbReference>
<dbReference type="EMBL" id="KN122275">
    <property type="protein sequence ID" value="KFO31472.1"/>
    <property type="molecule type" value="Genomic_DNA"/>
</dbReference>
<organism evidence="3 4">
    <name type="scientific">Fukomys damarensis</name>
    <name type="common">Damaraland mole rat</name>
    <name type="synonym">Cryptomys damarensis</name>
    <dbReference type="NCBI Taxonomy" id="885580"/>
    <lineage>
        <taxon>Eukaryota</taxon>
        <taxon>Metazoa</taxon>
        <taxon>Chordata</taxon>
        <taxon>Craniata</taxon>
        <taxon>Vertebrata</taxon>
        <taxon>Euteleostomi</taxon>
        <taxon>Mammalia</taxon>
        <taxon>Eutheria</taxon>
        <taxon>Euarchontoglires</taxon>
        <taxon>Glires</taxon>
        <taxon>Rodentia</taxon>
        <taxon>Hystricomorpha</taxon>
        <taxon>Bathyergidae</taxon>
        <taxon>Fukomys</taxon>
    </lineage>
</organism>
<feature type="signal peptide" evidence="1">
    <location>
        <begin position="1"/>
        <end position="23"/>
    </location>
</feature>
<evidence type="ECO:0000256" key="1">
    <source>
        <dbReference type="SAM" id="SignalP"/>
    </source>
</evidence>
<dbReference type="PANTHER" id="PTHR47736:SF1">
    <property type="entry name" value="BPI FOLD-CONTAINING FAMILY A MEMBER 3"/>
    <property type="match status" value="1"/>
</dbReference>